<dbReference type="Pfam" id="PF00107">
    <property type="entry name" value="ADH_zinc_N"/>
    <property type="match status" value="1"/>
</dbReference>
<dbReference type="AlphaFoldDB" id="A0A0F9XTQ8"/>
<dbReference type="EMBL" id="JOKZ01000108">
    <property type="protein sequence ID" value="KKP03503.1"/>
    <property type="molecule type" value="Genomic_DNA"/>
</dbReference>
<keyword evidence="3 5" id="KW-0862">Zinc</keyword>
<comment type="cofactor">
    <cofactor evidence="1 5">
        <name>Zn(2+)</name>
        <dbReference type="ChEBI" id="CHEBI:29105"/>
    </cofactor>
</comment>
<comment type="similarity">
    <text evidence="5">Belongs to the zinc-containing alcohol dehydrogenase family.</text>
</comment>
<evidence type="ECO:0000256" key="5">
    <source>
        <dbReference type="RuleBase" id="RU361277"/>
    </source>
</evidence>
<feature type="domain" description="Alcohol dehydrogenase-like N-terminal" evidence="7">
    <location>
        <begin position="27"/>
        <end position="136"/>
    </location>
</feature>
<evidence type="ECO:0000313" key="8">
    <source>
        <dbReference type="EMBL" id="KKP03503.1"/>
    </source>
</evidence>
<protein>
    <recommendedName>
        <fullName evidence="10">Enoyl reductase (ER) domain-containing protein</fullName>
    </recommendedName>
</protein>
<comment type="caution">
    <text evidence="8">The sequence shown here is derived from an EMBL/GenBank/DDBJ whole genome shotgun (WGS) entry which is preliminary data.</text>
</comment>
<proteinExistence type="inferred from homology"/>
<dbReference type="Pfam" id="PF08240">
    <property type="entry name" value="ADH_N"/>
    <property type="match status" value="1"/>
</dbReference>
<dbReference type="InterPro" id="IPR013149">
    <property type="entry name" value="ADH-like_C"/>
</dbReference>
<dbReference type="InterPro" id="IPR013154">
    <property type="entry name" value="ADH-like_N"/>
</dbReference>
<dbReference type="Gene3D" id="3.40.50.720">
    <property type="entry name" value="NAD(P)-binding Rossmann-like Domain"/>
    <property type="match status" value="1"/>
</dbReference>
<dbReference type="PROSITE" id="PS00059">
    <property type="entry name" value="ADH_ZINC"/>
    <property type="match status" value="1"/>
</dbReference>
<keyword evidence="4" id="KW-0560">Oxidoreductase</keyword>
<dbReference type="GO" id="GO:0008270">
    <property type="term" value="F:zinc ion binding"/>
    <property type="evidence" value="ECO:0007669"/>
    <property type="project" value="InterPro"/>
</dbReference>
<evidence type="ECO:0000256" key="4">
    <source>
        <dbReference type="ARBA" id="ARBA00023002"/>
    </source>
</evidence>
<evidence type="ECO:0000313" key="9">
    <source>
        <dbReference type="Proteomes" id="UP000034112"/>
    </source>
</evidence>
<evidence type="ECO:0000256" key="3">
    <source>
        <dbReference type="ARBA" id="ARBA00022833"/>
    </source>
</evidence>
<name>A0A0F9XTQ8_TRIHA</name>
<dbReference type="SUPFAM" id="SSF51735">
    <property type="entry name" value="NAD(P)-binding Rossmann-fold domains"/>
    <property type="match status" value="1"/>
</dbReference>
<dbReference type="PANTHER" id="PTHR42813:SF6">
    <property type="entry name" value="ALCOHOL DEHYDROGENASE (EUROFUNG)"/>
    <property type="match status" value="1"/>
</dbReference>
<dbReference type="OrthoDB" id="442947at2759"/>
<organism evidence="8 9">
    <name type="scientific">Trichoderma harzianum</name>
    <name type="common">Hypocrea lixii</name>
    <dbReference type="NCBI Taxonomy" id="5544"/>
    <lineage>
        <taxon>Eukaryota</taxon>
        <taxon>Fungi</taxon>
        <taxon>Dikarya</taxon>
        <taxon>Ascomycota</taxon>
        <taxon>Pezizomycotina</taxon>
        <taxon>Sordariomycetes</taxon>
        <taxon>Hypocreomycetidae</taxon>
        <taxon>Hypocreales</taxon>
        <taxon>Hypocreaceae</taxon>
        <taxon>Trichoderma</taxon>
    </lineage>
</organism>
<dbReference type="Proteomes" id="UP000034112">
    <property type="component" value="Unassembled WGS sequence"/>
</dbReference>
<evidence type="ECO:0000256" key="1">
    <source>
        <dbReference type="ARBA" id="ARBA00001947"/>
    </source>
</evidence>
<reference evidence="9" key="1">
    <citation type="journal article" date="2015" name="Genome Announc.">
        <title>Draft whole-genome sequence of the biocontrol agent Trichoderma harzianum T6776.</title>
        <authorList>
            <person name="Baroncelli R."/>
            <person name="Piaggeschi G."/>
            <person name="Fiorini L."/>
            <person name="Bertolini E."/>
            <person name="Zapparata A."/>
            <person name="Pe M.E."/>
            <person name="Sarrocco S."/>
            <person name="Vannacci G."/>
        </authorList>
    </citation>
    <scope>NUCLEOTIDE SEQUENCE [LARGE SCALE GENOMIC DNA]</scope>
    <source>
        <strain evidence="9">T6776</strain>
    </source>
</reference>
<dbReference type="PANTHER" id="PTHR42813">
    <property type="entry name" value="ZINC-TYPE ALCOHOL DEHYDROGENASE-LIKE"/>
    <property type="match status" value="1"/>
</dbReference>
<dbReference type="GO" id="GO:0016491">
    <property type="term" value="F:oxidoreductase activity"/>
    <property type="evidence" value="ECO:0007669"/>
    <property type="project" value="UniProtKB-KW"/>
</dbReference>
<feature type="domain" description="Alcohol dehydrogenase-like C-terminal" evidence="6">
    <location>
        <begin position="183"/>
        <end position="310"/>
    </location>
</feature>
<evidence type="ECO:0000259" key="7">
    <source>
        <dbReference type="Pfam" id="PF08240"/>
    </source>
</evidence>
<dbReference type="InterPro" id="IPR011032">
    <property type="entry name" value="GroES-like_sf"/>
</dbReference>
<evidence type="ECO:0008006" key="10">
    <source>
        <dbReference type="Google" id="ProtNLM"/>
    </source>
</evidence>
<dbReference type="CDD" id="cd08284">
    <property type="entry name" value="FDH_like_2"/>
    <property type="match status" value="1"/>
</dbReference>
<sequence length="352" mass="39079">MMQAVVFKGKLQVEVEQRNIPKIEDVEDIVVKVGYTALCGSELHVFRGDLPAETTDFIMGHEFTGEVVEVGSAVTTLKPGDKVITPFTISCGKCFYCKQGYSSRCEKNLLFGSPRLDGGQAQYCRVPLADGCVVKAPTKIREHLLVLMADIYPTGYFAAYNAFRGVQEEVHRQSVVLVAGCGPVGLCALVAALDYKPKHIIAIDSIESRLEQARRLGAEPWNFRVNMDGLRTRVMELTDGRGADVAIEVVGHSDALGMCFNLLRPWGKISSVGVHVGSIPWTGNQAFHKNLSIDMGRCPVRSLFPQALQSFERHQDDLEFMAENIKPMSEAVKWYDEFNNMRVQKIIFDASK</sequence>
<dbReference type="InterPro" id="IPR002328">
    <property type="entry name" value="ADH_Zn_CS"/>
</dbReference>
<dbReference type="Gene3D" id="3.90.180.10">
    <property type="entry name" value="Medium-chain alcohol dehydrogenases, catalytic domain"/>
    <property type="match status" value="1"/>
</dbReference>
<gene>
    <name evidence="8" type="ORF">THAR02_04423</name>
</gene>
<evidence type="ECO:0000259" key="6">
    <source>
        <dbReference type="Pfam" id="PF00107"/>
    </source>
</evidence>
<evidence type="ECO:0000256" key="2">
    <source>
        <dbReference type="ARBA" id="ARBA00022723"/>
    </source>
</evidence>
<keyword evidence="2 5" id="KW-0479">Metal-binding</keyword>
<dbReference type="InterPro" id="IPR036291">
    <property type="entry name" value="NAD(P)-bd_dom_sf"/>
</dbReference>
<accession>A0A0F9XTQ8</accession>
<dbReference type="OMA" id="KCSSRCA"/>
<dbReference type="SUPFAM" id="SSF50129">
    <property type="entry name" value="GroES-like"/>
    <property type="match status" value="1"/>
</dbReference>